<reference evidence="4 5" key="1">
    <citation type="submission" date="2014-01" db="EMBL/GenBank/DDBJ databases">
        <title>Genome sequence determination for a cystic fibrosis isolate, Inquilinus limosus.</title>
        <authorList>
            <person name="Pino M."/>
            <person name="Di Conza J."/>
            <person name="Gutkind G."/>
        </authorList>
    </citation>
    <scope>NUCLEOTIDE SEQUENCE [LARGE SCALE GENOMIC DNA]</scope>
    <source>
        <strain evidence="4 5">MP06</strain>
    </source>
</reference>
<dbReference type="Gene3D" id="3.40.50.720">
    <property type="entry name" value="NAD(P)-binding Rossmann-like Domain"/>
    <property type="match status" value="1"/>
</dbReference>
<comment type="caution">
    <text evidence="4">The sequence shown here is derived from an EMBL/GenBank/DDBJ whole genome shotgun (WGS) entry which is preliminary data.</text>
</comment>
<protein>
    <submittedName>
        <fullName evidence="4">3-oxoacyl-ACP reductase</fullName>
    </submittedName>
</protein>
<gene>
    <name evidence="4" type="ORF">P409_11865</name>
</gene>
<dbReference type="GO" id="GO:0016491">
    <property type="term" value="F:oxidoreductase activity"/>
    <property type="evidence" value="ECO:0007669"/>
    <property type="project" value="UniProtKB-KW"/>
</dbReference>
<organism evidence="4 5">
    <name type="scientific">Inquilinus limosus MP06</name>
    <dbReference type="NCBI Taxonomy" id="1398085"/>
    <lineage>
        <taxon>Bacteria</taxon>
        <taxon>Pseudomonadati</taxon>
        <taxon>Pseudomonadota</taxon>
        <taxon>Alphaproteobacteria</taxon>
        <taxon>Rhodospirillales</taxon>
        <taxon>Rhodospirillaceae</taxon>
        <taxon>Inquilinus</taxon>
    </lineage>
</organism>
<keyword evidence="2" id="KW-0560">Oxidoreductase</keyword>
<comment type="similarity">
    <text evidence="1">Belongs to the short-chain dehydrogenases/reductases (SDR) family.</text>
</comment>
<dbReference type="InterPro" id="IPR036291">
    <property type="entry name" value="NAD(P)-bd_dom_sf"/>
</dbReference>
<dbReference type="InterPro" id="IPR020904">
    <property type="entry name" value="Sc_DH/Rdtase_CS"/>
</dbReference>
<dbReference type="CDD" id="cd05233">
    <property type="entry name" value="SDR_c"/>
    <property type="match status" value="1"/>
</dbReference>
<evidence type="ECO:0000313" key="5">
    <source>
        <dbReference type="Proteomes" id="UP000029995"/>
    </source>
</evidence>
<feature type="domain" description="Ketoreductase" evidence="3">
    <location>
        <begin position="13"/>
        <end position="198"/>
    </location>
</feature>
<evidence type="ECO:0000256" key="1">
    <source>
        <dbReference type="ARBA" id="ARBA00006484"/>
    </source>
</evidence>
<dbReference type="PROSITE" id="PS00061">
    <property type="entry name" value="ADH_SHORT"/>
    <property type="match status" value="1"/>
</dbReference>
<dbReference type="EMBL" id="JANX01000116">
    <property type="protein sequence ID" value="KGM34145.1"/>
    <property type="molecule type" value="Genomic_DNA"/>
</dbReference>
<dbReference type="SMART" id="SM00822">
    <property type="entry name" value="PKS_KR"/>
    <property type="match status" value="1"/>
</dbReference>
<dbReference type="PANTHER" id="PTHR43639">
    <property type="entry name" value="OXIDOREDUCTASE, SHORT-CHAIN DEHYDROGENASE/REDUCTASE FAMILY (AFU_ORTHOLOGUE AFUA_5G02870)"/>
    <property type="match status" value="1"/>
</dbReference>
<accession>A0A0A0D7T3</accession>
<dbReference type="FunFam" id="3.40.50.720:FF:000084">
    <property type="entry name" value="Short-chain dehydrogenase reductase"/>
    <property type="match status" value="1"/>
</dbReference>
<dbReference type="InterPro" id="IPR057326">
    <property type="entry name" value="KR_dom"/>
</dbReference>
<dbReference type="OrthoDB" id="9789398at2"/>
<dbReference type="PANTHER" id="PTHR43639:SF1">
    <property type="entry name" value="SHORT-CHAIN DEHYDROGENASE_REDUCTASE FAMILY PROTEIN"/>
    <property type="match status" value="1"/>
</dbReference>
<sequence>MTDFALYPSLQDRAVLITGGGSGIGAALVEHFARQKSRVVFCDIDAESSRALVERLVGEGLSAPAFLPCDLRDIDALRAMARAAEAAAGPIRVLVNNAGHDQRHSIDEVTPDYWDDRLAVNLKHQFFMVQAVRQGMRDAGGGSVINFGSISWRAGMGGMPAYTTAKAAIEGLTRSLARDLGAEGIRVNCVLPGAVRTERQVKLWYTPDYVERIMASQCLKGFVEPDDIARMVAFLASDDARMCTSQMYVVDAGWI</sequence>
<dbReference type="AlphaFoldDB" id="A0A0A0D7T3"/>
<dbReference type="Proteomes" id="UP000029995">
    <property type="component" value="Unassembled WGS sequence"/>
</dbReference>
<dbReference type="SUPFAM" id="SSF51735">
    <property type="entry name" value="NAD(P)-binding Rossmann-fold domains"/>
    <property type="match status" value="1"/>
</dbReference>
<dbReference type="PRINTS" id="PR00080">
    <property type="entry name" value="SDRFAMILY"/>
</dbReference>
<name>A0A0A0D7T3_9PROT</name>
<dbReference type="InterPro" id="IPR002347">
    <property type="entry name" value="SDR_fam"/>
</dbReference>
<dbReference type="PRINTS" id="PR00081">
    <property type="entry name" value="GDHRDH"/>
</dbReference>
<dbReference type="RefSeq" id="WP_034836055.1">
    <property type="nucleotide sequence ID" value="NZ_JANX01000116.1"/>
</dbReference>
<evidence type="ECO:0000256" key="2">
    <source>
        <dbReference type="ARBA" id="ARBA00023002"/>
    </source>
</evidence>
<dbReference type="Pfam" id="PF13561">
    <property type="entry name" value="adh_short_C2"/>
    <property type="match status" value="1"/>
</dbReference>
<proteinExistence type="inferred from homology"/>
<evidence type="ECO:0000259" key="3">
    <source>
        <dbReference type="SMART" id="SM00822"/>
    </source>
</evidence>
<evidence type="ECO:0000313" key="4">
    <source>
        <dbReference type="EMBL" id="KGM34145.1"/>
    </source>
</evidence>